<proteinExistence type="predicted"/>
<gene>
    <name evidence="3" type="ORF">M5D96_001828</name>
</gene>
<reference evidence="3" key="1">
    <citation type="journal article" date="2023" name="Genome Biol. Evol.">
        <title>Long-read-based Genome Assembly of Drosophila gunungcola Reveals Fewer Chemosensory Genes in Flower-breeding Species.</title>
        <authorList>
            <person name="Negi A."/>
            <person name="Liao B.Y."/>
            <person name="Yeh S.D."/>
        </authorList>
    </citation>
    <scope>NUCLEOTIDE SEQUENCE</scope>
    <source>
        <strain evidence="3">Sukarami</strain>
    </source>
</reference>
<dbReference type="Gene3D" id="1.20.1170.10">
    <property type="match status" value="1"/>
</dbReference>
<feature type="region of interest" description="Disordered" evidence="2">
    <location>
        <begin position="63"/>
        <end position="86"/>
    </location>
</feature>
<evidence type="ECO:0000256" key="2">
    <source>
        <dbReference type="SAM" id="MobiDB-lite"/>
    </source>
</evidence>
<accession>A0A9P9YZ82</accession>
<evidence type="ECO:0000313" key="4">
    <source>
        <dbReference type="Proteomes" id="UP001059596"/>
    </source>
</evidence>
<feature type="coiled-coil region" evidence="1">
    <location>
        <begin position="174"/>
        <end position="208"/>
    </location>
</feature>
<organism evidence="3 4">
    <name type="scientific">Drosophila gunungcola</name>
    <name type="common">fruit fly</name>
    <dbReference type="NCBI Taxonomy" id="103775"/>
    <lineage>
        <taxon>Eukaryota</taxon>
        <taxon>Metazoa</taxon>
        <taxon>Ecdysozoa</taxon>
        <taxon>Arthropoda</taxon>
        <taxon>Hexapoda</taxon>
        <taxon>Insecta</taxon>
        <taxon>Pterygota</taxon>
        <taxon>Neoptera</taxon>
        <taxon>Endopterygota</taxon>
        <taxon>Diptera</taxon>
        <taxon>Brachycera</taxon>
        <taxon>Muscomorpha</taxon>
        <taxon>Ephydroidea</taxon>
        <taxon>Drosophilidae</taxon>
        <taxon>Drosophila</taxon>
        <taxon>Sophophora</taxon>
    </lineage>
</organism>
<evidence type="ECO:0000256" key="1">
    <source>
        <dbReference type="SAM" id="Coils"/>
    </source>
</evidence>
<name>A0A9P9YZ82_9MUSC</name>
<feature type="coiled-coil region" evidence="1">
    <location>
        <begin position="364"/>
        <end position="398"/>
    </location>
</feature>
<feature type="compositionally biased region" description="Gly residues" evidence="2">
    <location>
        <begin position="261"/>
        <end position="280"/>
    </location>
</feature>
<keyword evidence="1" id="KW-0175">Coiled coil</keyword>
<comment type="caution">
    <text evidence="3">The sequence shown here is derived from an EMBL/GenBank/DDBJ whole genome shotgun (WGS) entry which is preliminary data.</text>
</comment>
<evidence type="ECO:0000313" key="3">
    <source>
        <dbReference type="EMBL" id="KAI8045645.1"/>
    </source>
</evidence>
<feature type="coiled-coil region" evidence="1">
    <location>
        <begin position="294"/>
        <end position="338"/>
    </location>
</feature>
<dbReference type="EMBL" id="JAMKOV010000001">
    <property type="protein sequence ID" value="KAI8045645.1"/>
    <property type="molecule type" value="Genomic_DNA"/>
</dbReference>
<feature type="coiled-coil region" evidence="1">
    <location>
        <begin position="106"/>
        <end position="133"/>
    </location>
</feature>
<protein>
    <submittedName>
        <fullName evidence="3">Uncharacterized protein</fullName>
    </submittedName>
</protein>
<dbReference type="OrthoDB" id="7764536at2759"/>
<keyword evidence="4" id="KW-1185">Reference proteome</keyword>
<feature type="region of interest" description="Disordered" evidence="2">
    <location>
        <begin position="261"/>
        <end position="289"/>
    </location>
</feature>
<sequence length="463" mass="51720">MAFSTQKEFFHVPFTNETYEFECIDACVKLKSYPSTIDDRSWSASEDRKSQFVADLVACNSPIKKARDEGGRPTPRSPLGPEDEYGSNLVVGDSLINAADDTIGRMQELMIKNNMLQRKLADSDDKLRTANEESDEIRRIMDQRYDPAKSKALRKKIQELADADKITPQDEKELNDLQAAIDDMNKAHDILEAENANLKRLIDKQSKRCKMDSIPIDPERSQDIPYLQGKIDDLGKEVALLREFEDNVLKRCAKKCGSGGGGGAGGGGGGGGGAPGGAAPGKGSFSPDRDAANIQKILSDRDALRKKCKELEELGDKVNELEQKANEAECLTSSLEGNLQQQSQCMQQLQCEMQDMQCYYENEVDKAKGNEEILKCRCNQMKQELVAAKCAVQRAQCQQMEIDVLRNELRKRDIAINAYDCQYQQLMMKAKMFKSAGYRFLDDLPPDCSESCVDEPDEEEEGN</sequence>
<dbReference type="Proteomes" id="UP001059596">
    <property type="component" value="Chromosome 3R"/>
</dbReference>
<dbReference type="AlphaFoldDB" id="A0A9P9YZ82"/>